<proteinExistence type="predicted"/>
<protein>
    <submittedName>
        <fullName evidence="2">Uncharacterized protein</fullName>
    </submittedName>
</protein>
<keyword evidence="1" id="KW-0812">Transmembrane</keyword>
<keyword evidence="3" id="KW-1185">Reference proteome</keyword>
<feature type="transmembrane region" description="Helical" evidence="1">
    <location>
        <begin position="28"/>
        <end position="49"/>
    </location>
</feature>
<dbReference type="RefSeq" id="WP_168053739.1">
    <property type="nucleotide sequence ID" value="NZ_JAAOZT010000003.1"/>
</dbReference>
<keyword evidence="1" id="KW-0472">Membrane</keyword>
<gene>
    <name evidence="2" type="ORF">HNR39_003249</name>
</gene>
<dbReference type="AlphaFoldDB" id="A0A840RX01"/>
<dbReference type="Proteomes" id="UP000571084">
    <property type="component" value="Unassembled WGS sequence"/>
</dbReference>
<dbReference type="EMBL" id="JACHHQ010000007">
    <property type="protein sequence ID" value="MBB5201396.1"/>
    <property type="molecule type" value="Genomic_DNA"/>
</dbReference>
<accession>A0A840RX01</accession>
<evidence type="ECO:0000256" key="1">
    <source>
        <dbReference type="SAM" id="Phobius"/>
    </source>
</evidence>
<reference evidence="2 3" key="1">
    <citation type="submission" date="2020-08" db="EMBL/GenBank/DDBJ databases">
        <title>Genomic Encyclopedia of Type Strains, Phase IV (KMG-IV): sequencing the most valuable type-strain genomes for metagenomic binning, comparative biology and taxonomic classification.</title>
        <authorList>
            <person name="Goeker M."/>
        </authorList>
    </citation>
    <scope>NUCLEOTIDE SEQUENCE [LARGE SCALE GENOMIC DNA]</scope>
    <source>
        <strain evidence="2 3">DSM 23240</strain>
    </source>
</reference>
<evidence type="ECO:0000313" key="2">
    <source>
        <dbReference type="EMBL" id="MBB5201396.1"/>
    </source>
</evidence>
<keyword evidence="1" id="KW-1133">Transmembrane helix</keyword>
<evidence type="ECO:0000313" key="3">
    <source>
        <dbReference type="Proteomes" id="UP000571084"/>
    </source>
</evidence>
<organism evidence="2 3">
    <name type="scientific">Glaciimonas immobilis</name>
    <dbReference type="NCBI Taxonomy" id="728004"/>
    <lineage>
        <taxon>Bacteria</taxon>
        <taxon>Pseudomonadati</taxon>
        <taxon>Pseudomonadota</taxon>
        <taxon>Betaproteobacteria</taxon>
        <taxon>Burkholderiales</taxon>
        <taxon>Oxalobacteraceae</taxon>
        <taxon>Glaciimonas</taxon>
    </lineage>
</organism>
<name>A0A840RX01_9BURK</name>
<comment type="caution">
    <text evidence="2">The sequence shown here is derived from an EMBL/GenBank/DDBJ whole genome shotgun (WGS) entry which is preliminary data.</text>
</comment>
<sequence>MNTRNQVLNNRYSGLSHLLSTLPWQVRIVPPLVLMLVAPALANIILHGLTA</sequence>